<sequence>MDKTPLQKLALQVEQIARKDGELIRAIKRPEVFTKEGHANFVTAADLASQEFLMEELAKILPEAGFLAEEGEGGKLPEGLCFIIDPIDGTANFMRGCRRSAISIGLVSRGEGLLGVVLNFDSGELFSAVKGGGAFLNGRPIHAADTPLAESLLVFGSSPYYRELLEPTFAVVKKVFSQCGDVRRSGSAALDLCDVAAGRFDGFFEARLSPWDYAASSVILREAGGQIFSGRMGLSYEKPCPICAGSGPLFPKILEAAESEGIF</sequence>
<evidence type="ECO:0000256" key="1">
    <source>
        <dbReference type="ARBA" id="ARBA00001033"/>
    </source>
</evidence>
<dbReference type="GO" id="GO:0046872">
    <property type="term" value="F:metal ion binding"/>
    <property type="evidence" value="ECO:0007669"/>
    <property type="project" value="UniProtKB-KW"/>
</dbReference>
<feature type="binding site" evidence="7">
    <location>
        <position position="87"/>
    </location>
    <ligand>
        <name>Mg(2+)</name>
        <dbReference type="ChEBI" id="CHEBI:18420"/>
        <label>1</label>
        <note>catalytic</note>
    </ligand>
</feature>
<evidence type="ECO:0000256" key="3">
    <source>
        <dbReference type="ARBA" id="ARBA00009759"/>
    </source>
</evidence>
<comment type="caution">
    <text evidence="9">The sequence shown here is derived from an EMBL/GenBank/DDBJ whole genome shotgun (WGS) entry which is preliminary data.</text>
</comment>
<keyword evidence="4 7" id="KW-0479">Metal-binding</keyword>
<name>A0A9D1FM62_9FIRM</name>
<feature type="binding site" evidence="7">
    <location>
        <position position="212"/>
    </location>
    <ligand>
        <name>Mg(2+)</name>
        <dbReference type="ChEBI" id="CHEBI:18420"/>
        <label>1</label>
        <note>catalytic</note>
    </ligand>
</feature>
<feature type="binding site" evidence="7">
    <location>
        <position position="69"/>
    </location>
    <ligand>
        <name>Mg(2+)</name>
        <dbReference type="ChEBI" id="CHEBI:18420"/>
        <label>1</label>
        <note>catalytic</note>
    </ligand>
</feature>
<keyword evidence="5 8" id="KW-0378">Hydrolase</keyword>
<proteinExistence type="inferred from homology"/>
<dbReference type="CDD" id="cd01639">
    <property type="entry name" value="IMPase"/>
    <property type="match status" value="1"/>
</dbReference>
<dbReference type="PANTHER" id="PTHR20854:SF4">
    <property type="entry name" value="INOSITOL-1-MONOPHOSPHATASE-RELATED"/>
    <property type="match status" value="1"/>
</dbReference>
<evidence type="ECO:0000256" key="2">
    <source>
        <dbReference type="ARBA" id="ARBA00001946"/>
    </source>
</evidence>
<feature type="binding site" evidence="7">
    <location>
        <position position="85"/>
    </location>
    <ligand>
        <name>Mg(2+)</name>
        <dbReference type="ChEBI" id="CHEBI:18420"/>
        <label>1</label>
        <note>catalytic</note>
    </ligand>
</feature>
<dbReference type="InterPro" id="IPR033942">
    <property type="entry name" value="IMPase"/>
</dbReference>
<evidence type="ECO:0000256" key="4">
    <source>
        <dbReference type="ARBA" id="ARBA00022723"/>
    </source>
</evidence>
<evidence type="ECO:0000313" key="9">
    <source>
        <dbReference type="EMBL" id="HIS75993.1"/>
    </source>
</evidence>
<dbReference type="PROSITE" id="PS00629">
    <property type="entry name" value="IMP_1"/>
    <property type="match status" value="1"/>
</dbReference>
<dbReference type="Proteomes" id="UP000824002">
    <property type="component" value="Unassembled WGS sequence"/>
</dbReference>
<dbReference type="Gene3D" id="3.40.190.80">
    <property type="match status" value="1"/>
</dbReference>
<dbReference type="GO" id="GO:0006020">
    <property type="term" value="P:inositol metabolic process"/>
    <property type="evidence" value="ECO:0007669"/>
    <property type="project" value="TreeGrafter"/>
</dbReference>
<evidence type="ECO:0000256" key="7">
    <source>
        <dbReference type="PIRSR" id="PIRSR600760-2"/>
    </source>
</evidence>
<dbReference type="SUPFAM" id="SSF56655">
    <property type="entry name" value="Carbohydrate phosphatase"/>
    <property type="match status" value="1"/>
</dbReference>
<dbReference type="GO" id="GO:0007165">
    <property type="term" value="P:signal transduction"/>
    <property type="evidence" value="ECO:0007669"/>
    <property type="project" value="TreeGrafter"/>
</dbReference>
<reference evidence="9" key="2">
    <citation type="journal article" date="2021" name="PeerJ">
        <title>Extensive microbial diversity within the chicken gut microbiome revealed by metagenomics and culture.</title>
        <authorList>
            <person name="Gilroy R."/>
            <person name="Ravi A."/>
            <person name="Getino M."/>
            <person name="Pursley I."/>
            <person name="Horton D.L."/>
            <person name="Alikhan N.F."/>
            <person name="Baker D."/>
            <person name="Gharbi K."/>
            <person name="Hall N."/>
            <person name="Watson M."/>
            <person name="Adriaenssens E.M."/>
            <person name="Foster-Nyarko E."/>
            <person name="Jarju S."/>
            <person name="Secka A."/>
            <person name="Antonio M."/>
            <person name="Oren A."/>
            <person name="Chaudhuri R.R."/>
            <person name="La Ragione R."/>
            <person name="Hildebrand F."/>
            <person name="Pallen M.J."/>
        </authorList>
    </citation>
    <scope>NUCLEOTIDE SEQUENCE</scope>
    <source>
        <strain evidence="9">CHK199-13235</strain>
    </source>
</reference>
<dbReference type="Gene3D" id="3.30.540.10">
    <property type="entry name" value="Fructose-1,6-Bisphosphatase, subunit A, domain 1"/>
    <property type="match status" value="1"/>
</dbReference>
<dbReference type="EMBL" id="DVJP01000030">
    <property type="protein sequence ID" value="HIS75993.1"/>
    <property type="molecule type" value="Genomic_DNA"/>
</dbReference>
<evidence type="ECO:0000256" key="8">
    <source>
        <dbReference type="RuleBase" id="RU364068"/>
    </source>
</evidence>
<organism evidence="9 10">
    <name type="scientific">Candidatus Merdivicinus excrementipullorum</name>
    <dbReference type="NCBI Taxonomy" id="2840867"/>
    <lineage>
        <taxon>Bacteria</taxon>
        <taxon>Bacillati</taxon>
        <taxon>Bacillota</taxon>
        <taxon>Clostridia</taxon>
        <taxon>Eubacteriales</taxon>
        <taxon>Oscillospiraceae</taxon>
        <taxon>Oscillospiraceae incertae sedis</taxon>
        <taxon>Candidatus Merdivicinus</taxon>
    </lineage>
</organism>
<comment type="cofactor">
    <cofactor evidence="2 7 8">
        <name>Mg(2+)</name>
        <dbReference type="ChEBI" id="CHEBI:18420"/>
    </cofactor>
</comment>
<keyword evidence="6 7" id="KW-0460">Magnesium</keyword>
<dbReference type="GO" id="GO:0046854">
    <property type="term" value="P:phosphatidylinositol phosphate biosynthetic process"/>
    <property type="evidence" value="ECO:0007669"/>
    <property type="project" value="InterPro"/>
</dbReference>
<evidence type="ECO:0000256" key="6">
    <source>
        <dbReference type="ARBA" id="ARBA00022842"/>
    </source>
</evidence>
<accession>A0A9D1FM62</accession>
<dbReference type="GO" id="GO:0008934">
    <property type="term" value="F:inositol monophosphate 1-phosphatase activity"/>
    <property type="evidence" value="ECO:0007669"/>
    <property type="project" value="InterPro"/>
</dbReference>
<comment type="catalytic activity">
    <reaction evidence="1 8">
        <text>a myo-inositol phosphate + H2O = myo-inositol + phosphate</text>
        <dbReference type="Rhea" id="RHEA:24056"/>
        <dbReference type="ChEBI" id="CHEBI:15377"/>
        <dbReference type="ChEBI" id="CHEBI:17268"/>
        <dbReference type="ChEBI" id="CHEBI:43474"/>
        <dbReference type="ChEBI" id="CHEBI:84139"/>
        <dbReference type="EC" id="3.1.3.25"/>
    </reaction>
</comment>
<gene>
    <name evidence="9" type="ORF">IAB51_04190</name>
</gene>
<dbReference type="InterPro" id="IPR000760">
    <property type="entry name" value="Inositol_monophosphatase-like"/>
</dbReference>
<dbReference type="PROSITE" id="PS00630">
    <property type="entry name" value="IMP_2"/>
    <property type="match status" value="1"/>
</dbReference>
<evidence type="ECO:0000313" key="10">
    <source>
        <dbReference type="Proteomes" id="UP000824002"/>
    </source>
</evidence>
<comment type="similarity">
    <text evidence="3 8">Belongs to the inositol monophosphatase superfamily.</text>
</comment>
<dbReference type="Pfam" id="PF00459">
    <property type="entry name" value="Inositol_P"/>
    <property type="match status" value="1"/>
</dbReference>
<protein>
    <recommendedName>
        <fullName evidence="8">Inositol-1-monophosphatase</fullName>
        <ecNumber evidence="8">3.1.3.25</ecNumber>
    </recommendedName>
</protein>
<dbReference type="AlphaFoldDB" id="A0A9D1FM62"/>
<dbReference type="PANTHER" id="PTHR20854">
    <property type="entry name" value="INOSITOL MONOPHOSPHATASE"/>
    <property type="match status" value="1"/>
</dbReference>
<dbReference type="EC" id="3.1.3.25" evidence="8"/>
<dbReference type="PRINTS" id="PR00377">
    <property type="entry name" value="IMPHPHTASES"/>
</dbReference>
<evidence type="ECO:0000256" key="5">
    <source>
        <dbReference type="ARBA" id="ARBA00022801"/>
    </source>
</evidence>
<dbReference type="InterPro" id="IPR020583">
    <property type="entry name" value="Inositol_monoP_metal-BS"/>
</dbReference>
<dbReference type="InterPro" id="IPR020550">
    <property type="entry name" value="Inositol_monophosphatase_CS"/>
</dbReference>
<feature type="binding site" evidence="7">
    <location>
        <position position="88"/>
    </location>
    <ligand>
        <name>Mg(2+)</name>
        <dbReference type="ChEBI" id="CHEBI:18420"/>
        <label>1</label>
        <note>catalytic</note>
    </ligand>
</feature>
<reference evidence="9" key="1">
    <citation type="submission" date="2020-10" db="EMBL/GenBank/DDBJ databases">
        <authorList>
            <person name="Gilroy R."/>
        </authorList>
    </citation>
    <scope>NUCLEOTIDE SEQUENCE</scope>
    <source>
        <strain evidence="9">CHK199-13235</strain>
    </source>
</reference>